<dbReference type="PANTHER" id="PTHR20916:SF26">
    <property type="entry name" value="CYSTEINE-RICH PROTEIN 2-BINDING PROTEIN"/>
    <property type="match status" value="1"/>
</dbReference>
<dbReference type="Gene3D" id="3.40.630.30">
    <property type="match status" value="1"/>
</dbReference>
<proteinExistence type="evidence at transcript level"/>
<organism evidence="3">
    <name type="scientific">Phallusia mammillata</name>
    <dbReference type="NCBI Taxonomy" id="59560"/>
    <lineage>
        <taxon>Eukaryota</taxon>
        <taxon>Metazoa</taxon>
        <taxon>Chordata</taxon>
        <taxon>Tunicata</taxon>
        <taxon>Ascidiacea</taxon>
        <taxon>Phlebobranchia</taxon>
        <taxon>Ascidiidae</taxon>
        <taxon>Phallusia</taxon>
    </lineage>
</organism>
<evidence type="ECO:0000259" key="2">
    <source>
        <dbReference type="PROSITE" id="PS51186"/>
    </source>
</evidence>
<dbReference type="FunFam" id="3.40.630.30:FF:000013">
    <property type="entry name" value="cysteine-rich protein 2-binding protein-like"/>
    <property type="match status" value="1"/>
</dbReference>
<dbReference type="PROSITE" id="PS51186">
    <property type="entry name" value="GNAT"/>
    <property type="match status" value="1"/>
</dbReference>
<dbReference type="Pfam" id="PF00583">
    <property type="entry name" value="Acetyltransf_1"/>
    <property type="match status" value="1"/>
</dbReference>
<feature type="region of interest" description="Disordered" evidence="1">
    <location>
        <begin position="180"/>
        <end position="266"/>
    </location>
</feature>
<evidence type="ECO:0000256" key="1">
    <source>
        <dbReference type="SAM" id="MobiDB-lite"/>
    </source>
</evidence>
<sequence>MSDLEQVDVITTSEDDVKATVLSKCAYCDCQKDGVLVFHCEKCSRWIHASCLHSGSPSSVLGDNYFNFRCVSCTEDGKETFERMKLTWGQVVMLALYNLSQTSLGKQGYFKWKEDICVFIDNHWDVLFGNNKKKNPQWSCSVCSTLSAGNPHRFQSGYGVFKDAGWWRLADPTHAPEYCPGAPSLSTPRAKPKKTYFGSSSRSSLRKRVHCPSPRPSSADAKQRKTANKESAAEDVGTANSPASSGTNPDGISAPSSPASSLSSSDAKISIKKETKIDPTLPLVALSDDSDAEELMGDCIKRESFELSNLEQGPVPQQRIVAEIPFTLPANKEKVSQTIDAVDESDTAPKVKPLSLYDERKLLKKLLTIPGVEANLEGRRLRRKLLLRQKKRELGLPVFNFDSLVRRLHAKEQGLPIPHDELSLPTRKSSALSIGPTIYSRHHRILDRFLSSDRKCVDGNDGGRTFRQKLVGCDQNSSSNNQLIVSPHTQRVLKPYIRRDMETIPPKLKLLREIISHAHRHNTEMISEPSAPIDFCYVRPAQIPTINSMCRHFFWPGVDLSESLQYPDFSVVALYKKLVIGFGFLVPDVAFNEAYVSFLLVHPDWQKAGIGTFMLYHLMQTCMGKDVTLHVSASNPAMLLYQRFGFKPERFDADFYDKYQSPDSNECSHAFFMRLSR</sequence>
<accession>A0A6F9D9H3</accession>
<dbReference type="PANTHER" id="PTHR20916">
    <property type="entry name" value="CYSTEINE AND GLYCINE-RICH PROTEIN 2 BINDING PROTEIN"/>
    <property type="match status" value="1"/>
</dbReference>
<feature type="compositionally biased region" description="Basic and acidic residues" evidence="1">
    <location>
        <begin position="221"/>
        <end position="232"/>
    </location>
</feature>
<gene>
    <name evidence="3" type="primary">Csrp2bp</name>
</gene>
<dbReference type="EMBL" id="LR784205">
    <property type="protein sequence ID" value="CAB3234101.1"/>
    <property type="molecule type" value="mRNA"/>
</dbReference>
<feature type="compositionally biased region" description="Low complexity" evidence="1">
    <location>
        <begin position="249"/>
        <end position="266"/>
    </location>
</feature>
<reference evidence="3" key="1">
    <citation type="submission" date="2020-04" db="EMBL/GenBank/DDBJ databases">
        <authorList>
            <person name="Neveu A P."/>
        </authorList>
    </citation>
    <scope>NUCLEOTIDE SEQUENCE</scope>
    <source>
        <tissue evidence="3">Whole embryo</tissue>
    </source>
</reference>
<dbReference type="InterPro" id="IPR016181">
    <property type="entry name" value="Acyl_CoA_acyltransferase"/>
</dbReference>
<dbReference type="InterPro" id="IPR011011">
    <property type="entry name" value="Znf_FYVE_PHD"/>
</dbReference>
<evidence type="ECO:0000313" key="3">
    <source>
        <dbReference type="EMBL" id="CAB3234101.1"/>
    </source>
</evidence>
<protein>
    <submittedName>
        <fullName evidence="3">Cysteine-rich protein 2-binding protein</fullName>
    </submittedName>
</protein>
<dbReference type="AlphaFoldDB" id="A0A6F9D9H3"/>
<feature type="compositionally biased region" description="Polar residues" evidence="1">
    <location>
        <begin position="238"/>
        <end position="248"/>
    </location>
</feature>
<dbReference type="SUPFAM" id="SSF55729">
    <property type="entry name" value="Acyl-CoA N-acyltransferases (Nat)"/>
    <property type="match status" value="1"/>
</dbReference>
<dbReference type="Gene3D" id="3.90.980.20">
    <property type="match status" value="1"/>
</dbReference>
<dbReference type="SUPFAM" id="SSF57903">
    <property type="entry name" value="FYVE/PHD zinc finger"/>
    <property type="match status" value="1"/>
</dbReference>
<dbReference type="GO" id="GO:0004402">
    <property type="term" value="F:histone acetyltransferase activity"/>
    <property type="evidence" value="ECO:0007669"/>
    <property type="project" value="TreeGrafter"/>
</dbReference>
<feature type="domain" description="N-acetyltransferase" evidence="2">
    <location>
        <begin position="533"/>
        <end position="677"/>
    </location>
</feature>
<name>A0A6F9D9H3_9ASCI</name>
<dbReference type="InterPro" id="IPR000182">
    <property type="entry name" value="GNAT_dom"/>
</dbReference>
<dbReference type="CDD" id="cd04301">
    <property type="entry name" value="NAT_SF"/>
    <property type="match status" value="1"/>
</dbReference>